<evidence type="ECO:0000259" key="4">
    <source>
        <dbReference type="SMART" id="SM00563"/>
    </source>
</evidence>
<comment type="caution">
    <text evidence="5">The sequence shown here is derived from an EMBL/GenBank/DDBJ whole genome shotgun (WGS) entry which is preliminary data.</text>
</comment>
<dbReference type="Proteomes" id="UP000764045">
    <property type="component" value="Unassembled WGS sequence"/>
</dbReference>
<sequence length="184" mass="21455">MLKSLCRWILFKRMGWTTNVTEAHPDKFIICLAPHTSNWDFIIGLLYSRAEGLKSNFLMKKEWFFWPLGCFFRKIGGIPVWRSKHTNMTDNLAKTAAESATFQLCITPEGTRSATAEWKKGFYYIAAKANMPILLYGIDYKKKLIECTRTIMPDGDIDRQMREIKLYFKRFEGLKPENFTTGDI</sequence>
<dbReference type="Pfam" id="PF01553">
    <property type="entry name" value="Acyltransferase"/>
    <property type="match status" value="1"/>
</dbReference>
<comment type="pathway">
    <text evidence="1">Lipid metabolism.</text>
</comment>
<dbReference type="RefSeq" id="WP_205107700.1">
    <property type="nucleotide sequence ID" value="NZ_CAWUJD010000001.1"/>
</dbReference>
<dbReference type="PANTHER" id="PTHR10434:SF9">
    <property type="entry name" value="PHOSPHOLIPID_GLYCEROL ACYLTRANSFERASE DOMAIN-CONTAINING PROTEIN"/>
    <property type="match status" value="1"/>
</dbReference>
<dbReference type="PANTHER" id="PTHR10434">
    <property type="entry name" value="1-ACYL-SN-GLYCEROL-3-PHOSPHATE ACYLTRANSFERASE"/>
    <property type="match status" value="1"/>
</dbReference>
<protein>
    <submittedName>
        <fullName evidence="5">1-acyl-sn-glycerol-3-phosphate acyltransferase</fullName>
    </submittedName>
</protein>
<dbReference type="AlphaFoldDB" id="A0A938WKH9"/>
<dbReference type="InterPro" id="IPR002123">
    <property type="entry name" value="Plipid/glycerol_acylTrfase"/>
</dbReference>
<accession>A0A938WKH9</accession>
<dbReference type="SUPFAM" id="SSF69593">
    <property type="entry name" value="Glycerol-3-phosphate (1)-acyltransferase"/>
    <property type="match status" value="1"/>
</dbReference>
<keyword evidence="6" id="KW-1185">Reference proteome</keyword>
<evidence type="ECO:0000256" key="1">
    <source>
        <dbReference type="ARBA" id="ARBA00005189"/>
    </source>
</evidence>
<gene>
    <name evidence="5" type="ORF">H6B30_02825</name>
</gene>
<keyword evidence="3 5" id="KW-0012">Acyltransferase</keyword>
<evidence type="ECO:0000256" key="2">
    <source>
        <dbReference type="ARBA" id="ARBA00022679"/>
    </source>
</evidence>
<evidence type="ECO:0000256" key="3">
    <source>
        <dbReference type="ARBA" id="ARBA00023315"/>
    </source>
</evidence>
<evidence type="ECO:0000313" key="5">
    <source>
        <dbReference type="EMBL" id="MBM6660694.1"/>
    </source>
</evidence>
<dbReference type="SMART" id="SM00563">
    <property type="entry name" value="PlsC"/>
    <property type="match status" value="1"/>
</dbReference>
<dbReference type="EMBL" id="JACJJL010000003">
    <property type="protein sequence ID" value="MBM6660694.1"/>
    <property type="molecule type" value="Genomic_DNA"/>
</dbReference>
<feature type="domain" description="Phospholipid/glycerol acyltransferase" evidence="4">
    <location>
        <begin position="29"/>
        <end position="141"/>
    </location>
</feature>
<keyword evidence="2" id="KW-0808">Transferase</keyword>
<evidence type="ECO:0000313" key="6">
    <source>
        <dbReference type="Proteomes" id="UP000764045"/>
    </source>
</evidence>
<reference evidence="5 6" key="1">
    <citation type="journal article" date="2021" name="Sci. Rep.">
        <title>The distribution of antibiotic resistance genes in chicken gut microbiota commensals.</title>
        <authorList>
            <person name="Juricova H."/>
            <person name="Matiasovicova J."/>
            <person name="Kubasova T."/>
            <person name="Cejkova D."/>
            <person name="Rychlik I."/>
        </authorList>
    </citation>
    <scope>NUCLEOTIDE SEQUENCE [LARGE SCALE GENOMIC DNA]</scope>
    <source>
        <strain evidence="5 6">An819</strain>
    </source>
</reference>
<dbReference type="GO" id="GO:0006654">
    <property type="term" value="P:phosphatidic acid biosynthetic process"/>
    <property type="evidence" value="ECO:0007669"/>
    <property type="project" value="TreeGrafter"/>
</dbReference>
<name>A0A938WKH9_9BACT</name>
<organism evidence="5 6">
    <name type="scientific">Marseilla massiliensis</name>
    <dbReference type="NCBI Taxonomy" id="1841864"/>
    <lineage>
        <taxon>Bacteria</taxon>
        <taxon>Pseudomonadati</taxon>
        <taxon>Bacteroidota</taxon>
        <taxon>Bacteroidia</taxon>
        <taxon>Bacteroidales</taxon>
        <taxon>Prevotellaceae</taxon>
        <taxon>Marseilla</taxon>
    </lineage>
</organism>
<dbReference type="GO" id="GO:0003841">
    <property type="term" value="F:1-acylglycerol-3-phosphate O-acyltransferase activity"/>
    <property type="evidence" value="ECO:0007669"/>
    <property type="project" value="TreeGrafter"/>
</dbReference>
<proteinExistence type="predicted"/>